<name>A0A9P8PK54_9ASCO</name>
<reference evidence="1" key="2">
    <citation type="submission" date="2021-01" db="EMBL/GenBank/DDBJ databases">
        <authorList>
            <person name="Schikora-Tamarit M.A."/>
        </authorList>
    </citation>
    <scope>NUCLEOTIDE SEQUENCE</scope>
    <source>
        <strain evidence="1">CBS6341</strain>
    </source>
</reference>
<evidence type="ECO:0000313" key="1">
    <source>
        <dbReference type="EMBL" id="KAH3673592.1"/>
    </source>
</evidence>
<dbReference type="EMBL" id="JAEUBF010000964">
    <property type="protein sequence ID" value="KAH3673592.1"/>
    <property type="molecule type" value="Genomic_DNA"/>
</dbReference>
<dbReference type="Proteomes" id="UP000769528">
    <property type="component" value="Unassembled WGS sequence"/>
</dbReference>
<dbReference type="AlphaFoldDB" id="A0A9P8PK54"/>
<gene>
    <name evidence="1" type="ORF">WICMUC_003589</name>
</gene>
<keyword evidence="2" id="KW-1185">Reference proteome</keyword>
<comment type="caution">
    <text evidence="1">The sequence shown here is derived from an EMBL/GenBank/DDBJ whole genome shotgun (WGS) entry which is preliminary data.</text>
</comment>
<protein>
    <submittedName>
        <fullName evidence="1">Uncharacterized protein</fullName>
    </submittedName>
</protein>
<proteinExistence type="predicted"/>
<accession>A0A9P8PK54</accession>
<reference evidence="1" key="1">
    <citation type="journal article" date="2021" name="Open Biol.">
        <title>Shared evolutionary footprints suggest mitochondrial oxidative damage underlies multiple complex I losses in fungi.</title>
        <authorList>
            <person name="Schikora-Tamarit M.A."/>
            <person name="Marcet-Houben M."/>
            <person name="Nosek J."/>
            <person name="Gabaldon T."/>
        </authorList>
    </citation>
    <scope>NUCLEOTIDE SEQUENCE</scope>
    <source>
        <strain evidence="1">CBS6341</strain>
    </source>
</reference>
<organism evidence="1 2">
    <name type="scientific">Wickerhamomyces mucosus</name>
    <dbReference type="NCBI Taxonomy" id="1378264"/>
    <lineage>
        <taxon>Eukaryota</taxon>
        <taxon>Fungi</taxon>
        <taxon>Dikarya</taxon>
        <taxon>Ascomycota</taxon>
        <taxon>Saccharomycotina</taxon>
        <taxon>Saccharomycetes</taxon>
        <taxon>Phaffomycetales</taxon>
        <taxon>Wickerhamomycetaceae</taxon>
        <taxon>Wickerhamomyces</taxon>
    </lineage>
</organism>
<sequence length="78" mass="8488">MFDELSPPNPISFGMKSLEDETPILKQGCLNSLKVSSPISDSMNSGLTEGYPIDSEVLANEFVQSILEIIEITLVQVS</sequence>
<evidence type="ECO:0000313" key="2">
    <source>
        <dbReference type="Proteomes" id="UP000769528"/>
    </source>
</evidence>